<keyword evidence="2" id="KW-0805">Transcription regulation</keyword>
<dbReference type="InterPro" id="IPR009057">
    <property type="entry name" value="Homeodomain-like_sf"/>
</dbReference>
<dbReference type="InterPro" id="IPR050109">
    <property type="entry name" value="HTH-type_TetR-like_transc_reg"/>
</dbReference>
<organism evidence="7 8">
    <name type="scientific">Streptomyces longisporoflavus</name>
    <dbReference type="NCBI Taxonomy" id="28044"/>
    <lineage>
        <taxon>Bacteria</taxon>
        <taxon>Bacillati</taxon>
        <taxon>Actinomycetota</taxon>
        <taxon>Actinomycetes</taxon>
        <taxon>Kitasatosporales</taxon>
        <taxon>Streptomycetaceae</taxon>
        <taxon>Streptomyces</taxon>
    </lineage>
</organism>
<dbReference type="RefSeq" id="WP_397711644.1">
    <property type="nucleotide sequence ID" value="NZ_JBIRGN010000003.1"/>
</dbReference>
<reference evidence="7 8" key="1">
    <citation type="submission" date="2024-10" db="EMBL/GenBank/DDBJ databases">
        <title>The Natural Products Discovery Center: Release of the First 8490 Sequenced Strains for Exploring Actinobacteria Biosynthetic Diversity.</title>
        <authorList>
            <person name="Kalkreuter E."/>
            <person name="Kautsar S.A."/>
            <person name="Yang D."/>
            <person name="Bader C.D."/>
            <person name="Teijaro C.N."/>
            <person name="Fluegel L."/>
            <person name="Davis C.M."/>
            <person name="Simpson J.R."/>
            <person name="Lauterbach L."/>
            <person name="Steele A.D."/>
            <person name="Gui C."/>
            <person name="Meng S."/>
            <person name="Li G."/>
            <person name="Viehrig K."/>
            <person name="Ye F."/>
            <person name="Su P."/>
            <person name="Kiefer A.F."/>
            <person name="Nichols A."/>
            <person name="Cepeda A.J."/>
            <person name="Yan W."/>
            <person name="Fan B."/>
            <person name="Jiang Y."/>
            <person name="Adhikari A."/>
            <person name="Zheng C.-J."/>
            <person name="Schuster L."/>
            <person name="Cowan T.M."/>
            <person name="Smanski M.J."/>
            <person name="Chevrette M.G."/>
            <person name="De Carvalho L.P.S."/>
            <person name="Shen B."/>
        </authorList>
    </citation>
    <scope>NUCLEOTIDE SEQUENCE [LARGE SCALE GENOMIC DNA]</scope>
    <source>
        <strain evidence="7 8">NPDC017990</strain>
    </source>
</reference>
<accession>A0ABW7QMH6</accession>
<evidence type="ECO:0000313" key="7">
    <source>
        <dbReference type="EMBL" id="MFH8546179.1"/>
    </source>
</evidence>
<evidence type="ECO:0000256" key="2">
    <source>
        <dbReference type="ARBA" id="ARBA00023015"/>
    </source>
</evidence>
<evidence type="ECO:0000256" key="4">
    <source>
        <dbReference type="ARBA" id="ARBA00023163"/>
    </source>
</evidence>
<sequence length="214" mass="22427">MGRGRPRVPLLGADLIAREALALIDAEGAGAFSLPRLAARLGVKTASLYNHLDGRAEVIEGVRRLIVEEMDVSAFETLPWPDALAAWAHSYRDAFARHPHSIDLLATTTISSPATLGMYEAVVAALARGGWPQERLIGALTSVESFLLGSALDLVAPPLMIDPAGHAPRVPVLAAALESTAGDSKAGRAEEAFAAGLDALIRGLVAQLAELRGE</sequence>
<evidence type="ECO:0000259" key="5">
    <source>
        <dbReference type="Pfam" id="PF00440"/>
    </source>
</evidence>
<keyword evidence="3" id="KW-0238">DNA-binding</keyword>
<dbReference type="InterPro" id="IPR036271">
    <property type="entry name" value="Tet_transcr_reg_TetR-rel_C_sf"/>
</dbReference>
<keyword evidence="4" id="KW-0804">Transcription</keyword>
<comment type="caution">
    <text evidence="7">The sequence shown here is derived from an EMBL/GenBank/DDBJ whole genome shotgun (WGS) entry which is preliminary data.</text>
</comment>
<dbReference type="Gene3D" id="1.10.357.10">
    <property type="entry name" value="Tetracycline Repressor, domain 2"/>
    <property type="match status" value="1"/>
</dbReference>
<dbReference type="InterPro" id="IPR003012">
    <property type="entry name" value="Tet_transcr_reg_TetR"/>
</dbReference>
<dbReference type="Pfam" id="PF02909">
    <property type="entry name" value="TetR_C_1"/>
    <property type="match status" value="1"/>
</dbReference>
<feature type="domain" description="HTH tetR-type" evidence="5">
    <location>
        <begin position="18"/>
        <end position="59"/>
    </location>
</feature>
<feature type="domain" description="Tetracycline repressor TetR C-terminal" evidence="6">
    <location>
        <begin position="80"/>
        <end position="207"/>
    </location>
</feature>
<dbReference type="Proteomes" id="UP001610818">
    <property type="component" value="Unassembled WGS sequence"/>
</dbReference>
<dbReference type="Pfam" id="PF00440">
    <property type="entry name" value="TetR_N"/>
    <property type="match status" value="1"/>
</dbReference>
<proteinExistence type="predicted"/>
<dbReference type="EMBL" id="JBIRGQ010000003">
    <property type="protein sequence ID" value="MFH8546179.1"/>
    <property type="molecule type" value="Genomic_DNA"/>
</dbReference>
<dbReference type="InterPro" id="IPR004111">
    <property type="entry name" value="Repressor_TetR_C"/>
</dbReference>
<name>A0ABW7QMH6_9ACTN</name>
<evidence type="ECO:0000256" key="3">
    <source>
        <dbReference type="ARBA" id="ARBA00023125"/>
    </source>
</evidence>
<protein>
    <submittedName>
        <fullName evidence="7">TetR/AcrR family transcriptional regulator</fullName>
    </submittedName>
</protein>
<evidence type="ECO:0000259" key="6">
    <source>
        <dbReference type="Pfam" id="PF02909"/>
    </source>
</evidence>
<evidence type="ECO:0000313" key="8">
    <source>
        <dbReference type="Proteomes" id="UP001610818"/>
    </source>
</evidence>
<dbReference type="PANTHER" id="PTHR30055">
    <property type="entry name" value="HTH-TYPE TRANSCRIPTIONAL REGULATOR RUTR"/>
    <property type="match status" value="1"/>
</dbReference>
<dbReference type="SUPFAM" id="SSF48498">
    <property type="entry name" value="Tetracyclin repressor-like, C-terminal domain"/>
    <property type="match status" value="1"/>
</dbReference>
<dbReference type="PANTHER" id="PTHR30055:SF151">
    <property type="entry name" value="TRANSCRIPTIONAL REGULATORY PROTEIN"/>
    <property type="match status" value="1"/>
</dbReference>
<evidence type="ECO:0000256" key="1">
    <source>
        <dbReference type="ARBA" id="ARBA00022491"/>
    </source>
</evidence>
<dbReference type="InterPro" id="IPR001647">
    <property type="entry name" value="HTH_TetR"/>
</dbReference>
<dbReference type="SUPFAM" id="SSF46689">
    <property type="entry name" value="Homeodomain-like"/>
    <property type="match status" value="1"/>
</dbReference>
<gene>
    <name evidence="7" type="ORF">ACH4F9_14360</name>
</gene>
<keyword evidence="1" id="KW-0678">Repressor</keyword>
<keyword evidence="8" id="KW-1185">Reference proteome</keyword>
<dbReference type="PRINTS" id="PR00400">
    <property type="entry name" value="TETREPRESSOR"/>
</dbReference>